<dbReference type="SUPFAM" id="SSF56436">
    <property type="entry name" value="C-type lectin-like"/>
    <property type="match status" value="1"/>
</dbReference>
<dbReference type="SMART" id="SM00034">
    <property type="entry name" value="CLECT"/>
    <property type="match status" value="1"/>
</dbReference>
<dbReference type="InterPro" id="IPR008160">
    <property type="entry name" value="Collagen"/>
</dbReference>
<keyword evidence="1" id="KW-0106">Calcium</keyword>
<keyword evidence="3" id="KW-1015">Disulfide bond</keyword>
<dbReference type="Gene3D" id="3.10.100.10">
    <property type="entry name" value="Mannose-Binding Protein A, subunit A"/>
    <property type="match status" value="1"/>
</dbReference>
<evidence type="ECO:0000256" key="2">
    <source>
        <dbReference type="ARBA" id="ARBA00023119"/>
    </source>
</evidence>
<evidence type="ECO:0000256" key="1">
    <source>
        <dbReference type="ARBA" id="ARBA00022837"/>
    </source>
</evidence>
<feature type="domain" description="C-type lectin" evidence="5">
    <location>
        <begin position="149"/>
        <end position="277"/>
    </location>
</feature>
<evidence type="ECO:0000256" key="3">
    <source>
        <dbReference type="ARBA" id="ARBA00023157"/>
    </source>
</evidence>
<dbReference type="Pfam" id="PF00059">
    <property type="entry name" value="Lectin_C"/>
    <property type="match status" value="1"/>
</dbReference>
<dbReference type="PANTHER" id="PTHR22801">
    <property type="entry name" value="LITHOSTATHINE"/>
    <property type="match status" value="1"/>
</dbReference>
<dbReference type="GO" id="GO:0005581">
    <property type="term" value="C:collagen trimer"/>
    <property type="evidence" value="ECO:0007669"/>
    <property type="project" value="UniProtKB-KW"/>
</dbReference>
<evidence type="ECO:0000259" key="5">
    <source>
        <dbReference type="PROSITE" id="PS50041"/>
    </source>
</evidence>
<feature type="compositionally biased region" description="Basic residues" evidence="4">
    <location>
        <begin position="11"/>
        <end position="29"/>
    </location>
</feature>
<dbReference type="InterPro" id="IPR001304">
    <property type="entry name" value="C-type_lectin-like"/>
</dbReference>
<sequence length="280" mass="29216">MNAPSVSGLDRHHHHHHRHHHHRHHRHHRHHLLILAVIVCVTDRALPTASGQEAQGSHCRSELDHFIVVPAVKGLDGAKGDRGDLGPPGKAEPQGPPGPKGDVGASGHSGAKGDKGDTCACDVAEKQLTALQKQVDSLKAIFAVTASKDSGKVYRLAPPKLPYAAARRHCRGLGGELATPRSAADNESLSLSIPAGEVAYVGVDDAEREGHFAYAATAAGGGGGGGGPLPVTYTNWKQGEPNNAGGDEDCVVVGAAGANGGKWNDVPCTRLYHFVCEMPL</sequence>
<dbReference type="RefSeq" id="XP_032800424.1">
    <property type="nucleotide sequence ID" value="XM_032944533.1"/>
</dbReference>
<dbReference type="AlphaFoldDB" id="A0AAJ7SJG0"/>
<dbReference type="PANTHER" id="PTHR22801:SF63">
    <property type="entry name" value="C-TYPE LECTIN DOMAIN-CONTAINING PROTEIN"/>
    <property type="match status" value="1"/>
</dbReference>
<name>A0AAJ7SJG0_PETMA</name>
<evidence type="ECO:0000313" key="6">
    <source>
        <dbReference type="Proteomes" id="UP001318040"/>
    </source>
</evidence>
<feature type="region of interest" description="Disordered" evidence="4">
    <location>
        <begin position="77"/>
        <end position="117"/>
    </location>
</feature>
<dbReference type="InterPro" id="IPR016187">
    <property type="entry name" value="CTDL_fold"/>
</dbReference>
<dbReference type="InterPro" id="IPR016186">
    <property type="entry name" value="C-type_lectin-like/link_sf"/>
</dbReference>
<evidence type="ECO:0000256" key="4">
    <source>
        <dbReference type="SAM" id="MobiDB-lite"/>
    </source>
</evidence>
<protein>
    <submittedName>
        <fullName evidence="7">Mannose-binding protein C-like</fullName>
    </submittedName>
</protein>
<proteinExistence type="predicted"/>
<dbReference type="Proteomes" id="UP001318040">
    <property type="component" value="Unplaced"/>
</dbReference>
<keyword evidence="2" id="KW-0176">Collagen</keyword>
<dbReference type="PROSITE" id="PS00615">
    <property type="entry name" value="C_TYPE_LECTIN_1"/>
    <property type="match status" value="1"/>
</dbReference>
<dbReference type="InterPro" id="IPR018378">
    <property type="entry name" value="C-type_lectin_CS"/>
</dbReference>
<dbReference type="InterPro" id="IPR050801">
    <property type="entry name" value="Ca-Dep_Lectins_ImmuneDev"/>
</dbReference>
<keyword evidence="6" id="KW-1185">Reference proteome</keyword>
<dbReference type="KEGG" id="pmrn:116937440"/>
<organism evidence="6 7">
    <name type="scientific">Petromyzon marinus</name>
    <name type="common">Sea lamprey</name>
    <dbReference type="NCBI Taxonomy" id="7757"/>
    <lineage>
        <taxon>Eukaryota</taxon>
        <taxon>Metazoa</taxon>
        <taxon>Chordata</taxon>
        <taxon>Craniata</taxon>
        <taxon>Vertebrata</taxon>
        <taxon>Cyclostomata</taxon>
        <taxon>Hyperoartia</taxon>
        <taxon>Petromyzontiformes</taxon>
        <taxon>Petromyzontidae</taxon>
        <taxon>Petromyzon</taxon>
    </lineage>
</organism>
<evidence type="ECO:0000313" key="7">
    <source>
        <dbReference type="RefSeq" id="XP_032800424.1"/>
    </source>
</evidence>
<reference evidence="7" key="1">
    <citation type="submission" date="2025-08" db="UniProtKB">
        <authorList>
            <consortium name="RefSeq"/>
        </authorList>
    </citation>
    <scope>IDENTIFICATION</scope>
    <source>
        <tissue evidence="7">Sperm</tissue>
    </source>
</reference>
<gene>
    <name evidence="7" type="primary">LOC116937440</name>
</gene>
<accession>A0AAJ7SJG0</accession>
<dbReference type="Pfam" id="PF01391">
    <property type="entry name" value="Collagen"/>
    <property type="match status" value="1"/>
</dbReference>
<feature type="region of interest" description="Disordered" evidence="4">
    <location>
        <begin position="1"/>
        <end position="29"/>
    </location>
</feature>
<dbReference type="PROSITE" id="PS50041">
    <property type="entry name" value="C_TYPE_LECTIN_2"/>
    <property type="match status" value="1"/>
</dbReference>